<evidence type="ECO:0000313" key="3">
    <source>
        <dbReference type="EMBL" id="KIJ42688.1"/>
    </source>
</evidence>
<sequence>MGVVEKSKPQRIPFDDDRTGAYHAVFVDEQHSERSRPLLQLPYISQAHYSPTYMSSMLFDYIKLKSRDRTPRMGRRTLLTKGWLRIDLQAIFNRQKVAASRLEMCSAVLPQRSRNRISRNPVNRLLQSDIKVTRPTMLRGQNTRTTSSRVRGRLWTQDKSRTNGKNEAKTATHSFLRVRVRTLSTLHPRCPPPHDAHQSQVTNPSSAAGKRAEGRNRETLDTAFLFTSQPHRHWLPPSDYVLEFRRALERMLTLRALRNDMKRRISLVRTIPIIPTVQPSRRYEHALPLPRDVARHFAWQAADMVLFSINYIHFVLPSSVWYAILQSHAPTLESFMSSSFPGSTASCPQFIRHKAYLASPKSFSSPSYSSTPLKPNVLVHDAGEFVVAFPRVRRLQPRAELRGEREPRAGKLGGVGGEREERERVLVQPQQQRSQTSPNKKCKTHRDASTSSSNTPSTTANTSKSKRPKIAPLHTRRIRVHLARHLLQARSPKPKLPKVTLTVHPFSSSNLSSSHPSNASKANGKERGLPPPAASTPPPPLTAY</sequence>
<feature type="region of interest" description="Disordered" evidence="1">
    <location>
        <begin position="400"/>
        <end position="544"/>
    </location>
</feature>
<dbReference type="OrthoDB" id="9547406at2759"/>
<feature type="compositionally biased region" description="Basic and acidic residues" evidence="1">
    <location>
        <begin position="400"/>
        <end position="409"/>
    </location>
</feature>
<dbReference type="InterPro" id="IPR003347">
    <property type="entry name" value="JmjC_dom"/>
</dbReference>
<keyword evidence="4" id="KW-1185">Reference proteome</keyword>
<dbReference type="Pfam" id="PF02373">
    <property type="entry name" value="JmjC"/>
    <property type="match status" value="1"/>
</dbReference>
<evidence type="ECO:0000256" key="1">
    <source>
        <dbReference type="SAM" id="MobiDB-lite"/>
    </source>
</evidence>
<dbReference type="HOGENOM" id="CLU_500751_0_0_1"/>
<gene>
    <name evidence="3" type="ORF">M422DRAFT_254128</name>
</gene>
<accession>A0A0C9UHY2</accession>
<dbReference type="EMBL" id="KN837128">
    <property type="protein sequence ID" value="KIJ42688.1"/>
    <property type="molecule type" value="Genomic_DNA"/>
</dbReference>
<evidence type="ECO:0000259" key="2">
    <source>
        <dbReference type="Pfam" id="PF02373"/>
    </source>
</evidence>
<feature type="compositionally biased region" description="Pro residues" evidence="1">
    <location>
        <begin position="529"/>
        <end position="544"/>
    </location>
</feature>
<feature type="domain" description="JmjC" evidence="2">
    <location>
        <begin position="297"/>
        <end position="391"/>
    </location>
</feature>
<dbReference type="GO" id="GO:0051864">
    <property type="term" value="F:histone H3K36 demethylase activity"/>
    <property type="evidence" value="ECO:0007669"/>
    <property type="project" value="TreeGrafter"/>
</dbReference>
<dbReference type="GO" id="GO:0000785">
    <property type="term" value="C:chromatin"/>
    <property type="evidence" value="ECO:0007669"/>
    <property type="project" value="TreeGrafter"/>
</dbReference>
<feature type="compositionally biased region" description="Basic residues" evidence="1">
    <location>
        <begin position="464"/>
        <end position="484"/>
    </location>
</feature>
<dbReference type="PANTHER" id="PTHR10694">
    <property type="entry name" value="LYSINE-SPECIFIC DEMETHYLASE"/>
    <property type="match status" value="1"/>
</dbReference>
<dbReference type="Gene3D" id="2.60.120.650">
    <property type="entry name" value="Cupin"/>
    <property type="match status" value="1"/>
</dbReference>
<dbReference type="AlphaFoldDB" id="A0A0C9UHY2"/>
<protein>
    <recommendedName>
        <fullName evidence="2">JmjC domain-containing protein</fullName>
    </recommendedName>
</protein>
<evidence type="ECO:0000313" key="4">
    <source>
        <dbReference type="Proteomes" id="UP000054279"/>
    </source>
</evidence>
<feature type="compositionally biased region" description="Low complexity" evidence="1">
    <location>
        <begin position="507"/>
        <end position="520"/>
    </location>
</feature>
<dbReference type="GO" id="GO:0010468">
    <property type="term" value="P:regulation of gene expression"/>
    <property type="evidence" value="ECO:0007669"/>
    <property type="project" value="TreeGrafter"/>
</dbReference>
<feature type="compositionally biased region" description="Low complexity" evidence="1">
    <location>
        <begin position="449"/>
        <end position="463"/>
    </location>
</feature>
<name>A0A0C9UHY2_SPHS4</name>
<reference evidence="3 4" key="1">
    <citation type="submission" date="2014-06" db="EMBL/GenBank/DDBJ databases">
        <title>Evolutionary Origins and Diversification of the Mycorrhizal Mutualists.</title>
        <authorList>
            <consortium name="DOE Joint Genome Institute"/>
            <consortium name="Mycorrhizal Genomics Consortium"/>
            <person name="Kohler A."/>
            <person name="Kuo A."/>
            <person name="Nagy L.G."/>
            <person name="Floudas D."/>
            <person name="Copeland A."/>
            <person name="Barry K.W."/>
            <person name="Cichocki N."/>
            <person name="Veneault-Fourrey C."/>
            <person name="LaButti K."/>
            <person name="Lindquist E.A."/>
            <person name="Lipzen A."/>
            <person name="Lundell T."/>
            <person name="Morin E."/>
            <person name="Murat C."/>
            <person name="Riley R."/>
            <person name="Ohm R."/>
            <person name="Sun H."/>
            <person name="Tunlid A."/>
            <person name="Henrissat B."/>
            <person name="Grigoriev I.V."/>
            <person name="Hibbett D.S."/>
            <person name="Martin F."/>
        </authorList>
    </citation>
    <scope>NUCLEOTIDE SEQUENCE [LARGE SCALE GENOMIC DNA]</scope>
    <source>
        <strain evidence="3 4">SS14</strain>
    </source>
</reference>
<organism evidence="3 4">
    <name type="scientific">Sphaerobolus stellatus (strain SS14)</name>
    <dbReference type="NCBI Taxonomy" id="990650"/>
    <lineage>
        <taxon>Eukaryota</taxon>
        <taxon>Fungi</taxon>
        <taxon>Dikarya</taxon>
        <taxon>Basidiomycota</taxon>
        <taxon>Agaricomycotina</taxon>
        <taxon>Agaricomycetes</taxon>
        <taxon>Phallomycetidae</taxon>
        <taxon>Geastrales</taxon>
        <taxon>Sphaerobolaceae</taxon>
        <taxon>Sphaerobolus</taxon>
    </lineage>
</organism>
<dbReference type="GO" id="GO:0032454">
    <property type="term" value="F:histone H3K9 demethylase activity"/>
    <property type="evidence" value="ECO:0007669"/>
    <property type="project" value="TreeGrafter"/>
</dbReference>
<proteinExistence type="predicted"/>
<dbReference type="GO" id="GO:0005634">
    <property type="term" value="C:nucleus"/>
    <property type="evidence" value="ECO:0007669"/>
    <property type="project" value="TreeGrafter"/>
</dbReference>
<feature type="region of interest" description="Disordered" evidence="1">
    <location>
        <begin position="187"/>
        <end position="214"/>
    </location>
</feature>
<dbReference type="PANTHER" id="PTHR10694:SF7">
    <property type="entry name" value="[HISTONE H3]-TRIMETHYL-L-LYSINE(9) DEMETHYLASE"/>
    <property type="match status" value="1"/>
</dbReference>
<dbReference type="Proteomes" id="UP000054279">
    <property type="component" value="Unassembled WGS sequence"/>
</dbReference>